<gene>
    <name evidence="1" type="ORF">OU421_04535</name>
</gene>
<keyword evidence="2" id="KW-1185">Reference proteome</keyword>
<dbReference type="Proteomes" id="UP001163096">
    <property type="component" value="Chromosome"/>
</dbReference>
<proteinExistence type="predicted"/>
<evidence type="ECO:0000313" key="1">
    <source>
        <dbReference type="EMBL" id="WAI02142.1"/>
    </source>
</evidence>
<sequence length="317" mass="35050">MIPRRACDVVRWIFSAASYEVDDGDGAIDLSAFRDDECVVILCSEDTAQIEEFDRLKYRVSLENGPVLCKKLLISFTPPVQVQSCTVWNERELSEVVATTIGSYIRGDTVSLPLTPSAEAAAPHLAGRPYAEPEPEPEPGLEIPHLPVMITGSRAQAICGVKGTTTLRFIPYWAYQAESHGEKIYKTHIISFEREENGVVSAVNGLKGDFTAEITEMKAVPGDADILPPKLSKNDIKEKILSTLVEELSQTVRISQCEGDTIFYEDRDFSPNPENITISAEIIYVPVWQVRGNRIAEVNAFTGDILEMPMDDGVEVL</sequence>
<protein>
    <submittedName>
        <fullName evidence="1">Uncharacterized protein</fullName>
    </submittedName>
</protein>
<reference evidence="1" key="1">
    <citation type="submission" date="2022-11" db="EMBL/GenBank/DDBJ databases">
        <title>Complete genome sequence of Methanogenium organophilum DSM 3596.</title>
        <authorList>
            <person name="Chen S.-C."/>
            <person name="Lai S.-J."/>
            <person name="You Y.-T."/>
        </authorList>
    </citation>
    <scope>NUCLEOTIDE SEQUENCE</scope>
    <source>
        <strain evidence="1">DSM 3596</strain>
    </source>
</reference>
<name>A0A9X9T9I7_METOG</name>
<dbReference type="AlphaFoldDB" id="A0A9X9T9I7"/>
<dbReference type="GeneID" id="76834343"/>
<dbReference type="RefSeq" id="WP_268187420.1">
    <property type="nucleotide sequence ID" value="NZ_CP113361.1"/>
</dbReference>
<dbReference type="KEGG" id="mou:OU421_04535"/>
<dbReference type="EMBL" id="CP113361">
    <property type="protein sequence ID" value="WAI02142.1"/>
    <property type="molecule type" value="Genomic_DNA"/>
</dbReference>
<evidence type="ECO:0000313" key="2">
    <source>
        <dbReference type="Proteomes" id="UP001163096"/>
    </source>
</evidence>
<organism evidence="1 2">
    <name type="scientific">Methanogenium organophilum</name>
    <dbReference type="NCBI Taxonomy" id="2199"/>
    <lineage>
        <taxon>Archaea</taxon>
        <taxon>Methanobacteriati</taxon>
        <taxon>Methanobacteriota</taxon>
        <taxon>Stenosarchaea group</taxon>
        <taxon>Methanomicrobia</taxon>
        <taxon>Methanomicrobiales</taxon>
        <taxon>Methanomicrobiaceae</taxon>
        <taxon>Methanogenium</taxon>
    </lineage>
</organism>
<accession>A0A9X9T9I7</accession>